<name>A0ABN7QG25_9BURK</name>
<dbReference type="EMBL" id="CAJQYY010000006">
    <property type="protein sequence ID" value="CAG4892464.1"/>
    <property type="molecule type" value="Genomic_DNA"/>
</dbReference>
<evidence type="ECO:0000313" key="1">
    <source>
        <dbReference type="EMBL" id="CAG4892464.1"/>
    </source>
</evidence>
<comment type="caution">
    <text evidence="1">The sequence shown here is derived from an EMBL/GenBank/DDBJ whole genome shotgun (WGS) entry which is preliminary data.</text>
</comment>
<dbReference type="Proteomes" id="UP000789752">
    <property type="component" value="Unassembled WGS sequence"/>
</dbReference>
<gene>
    <name evidence="1" type="ORF">R54767_01307</name>
</gene>
<organism evidence="1 2">
    <name type="scientific">Paraburkholderia gardini</name>
    <dbReference type="NCBI Taxonomy" id="2823469"/>
    <lineage>
        <taxon>Bacteria</taxon>
        <taxon>Pseudomonadati</taxon>
        <taxon>Pseudomonadota</taxon>
        <taxon>Betaproteobacteria</taxon>
        <taxon>Burkholderiales</taxon>
        <taxon>Burkholderiaceae</taxon>
        <taxon>Paraburkholderia</taxon>
    </lineage>
</organism>
<accession>A0ABN7QG25</accession>
<evidence type="ECO:0000313" key="2">
    <source>
        <dbReference type="Proteomes" id="UP000789752"/>
    </source>
</evidence>
<keyword evidence="2" id="KW-1185">Reference proteome</keyword>
<dbReference type="RefSeq" id="WP_228976210.1">
    <property type="nucleotide sequence ID" value="NZ_CAJQYY010000006.1"/>
</dbReference>
<sequence length="75" mass="8641">MKIAFKDFERQVMQRHLIKGHVYENAAALVERANAWIAEESIDVVNVESLSTFGSGDDTSVSHWYSGIRIWYRIP</sequence>
<protein>
    <submittedName>
        <fullName evidence="1">Uncharacterized protein</fullName>
    </submittedName>
</protein>
<reference evidence="1 2" key="1">
    <citation type="submission" date="2021-04" db="EMBL/GenBank/DDBJ databases">
        <authorList>
            <person name="Vanwijnsberghe S."/>
        </authorList>
    </citation>
    <scope>NUCLEOTIDE SEQUENCE [LARGE SCALE GENOMIC DNA]</scope>
    <source>
        <strain evidence="1 2">LMG 32171</strain>
    </source>
</reference>
<proteinExistence type="predicted"/>